<keyword evidence="4" id="KW-0597">Phosphoprotein</keyword>
<dbReference type="PROSITE" id="PS00108">
    <property type="entry name" value="PROTEIN_KINASE_ST"/>
    <property type="match status" value="1"/>
</dbReference>
<evidence type="ECO:0000256" key="12">
    <source>
        <dbReference type="ARBA" id="ARBA00056581"/>
    </source>
</evidence>
<keyword evidence="7" id="KW-0418">Kinase</keyword>
<dbReference type="Gene3D" id="3.30.200.20">
    <property type="entry name" value="Phosphorylase Kinase, domain 1"/>
    <property type="match status" value="1"/>
</dbReference>
<dbReference type="GO" id="GO:0043226">
    <property type="term" value="C:organelle"/>
    <property type="evidence" value="ECO:0007669"/>
    <property type="project" value="UniProtKB-ARBA"/>
</dbReference>
<sequence length="506" mass="57380">MASVVTSTRFTDEYQLYEELGKGAFSIVRRCVKKSTGQEYAAKIINTKKLSARDHQKLEREARICRLLKHPNIVRLHDSISEEGFHYLVFDLVTGGELFEDIVAREYYSEADASHCINQILESISHIHQHDIVHRDLKPENLLLASKMKGAAVKLADFGLAIEVQGDQQAWFGFAGTPGYLSPEVLRKDPYGKPVDMWACGVILYILLVGYPPFWDEDQHKLYQQIKAGAYDFPSPEWDTVTPEAKNLINQMLTINPAKRITADQALKHPWVCQRSTVASMMHRQETVECLRKFNARRKLKVSYGLWFRPRGTVGMILCCVSLPQSQGNNSKNSVVSSSSTKDSSMSSTAPMVPHLYLVSLTLLFTASFHYSHLFNEIIKMTEQLIEAINNGDFEAYTRICDPGLTSFEPEALGNLVEGMDFHKFYFENLLSKNSKPVHTTILNPHVHLIGEDAACIAYIRLTQYIDSQGRPRSCQSEETRVWHRRDAKWLNVHFHCSGAPAAPLQ</sequence>
<evidence type="ECO:0000256" key="4">
    <source>
        <dbReference type="ARBA" id="ARBA00022553"/>
    </source>
</evidence>
<keyword evidence="8 14" id="KW-0067">ATP-binding</keyword>
<dbReference type="Ensembl" id="ENSATET00000016940.3">
    <property type="protein sequence ID" value="ENSATEP00000016657.3"/>
    <property type="gene ID" value="ENSATEG00000011549.3"/>
</dbReference>
<dbReference type="InterPro" id="IPR013543">
    <property type="entry name" value="Ca/CaM-dep_prot_kinase-assoc"/>
</dbReference>
<dbReference type="InterPro" id="IPR008271">
    <property type="entry name" value="Ser/Thr_kinase_AS"/>
</dbReference>
<comment type="catalytic activity">
    <reaction evidence="11">
        <text>L-seryl-[protein] + ATP = O-phospho-L-seryl-[protein] + ADP + H(+)</text>
        <dbReference type="Rhea" id="RHEA:17989"/>
        <dbReference type="Rhea" id="RHEA-COMP:9863"/>
        <dbReference type="Rhea" id="RHEA-COMP:11604"/>
        <dbReference type="ChEBI" id="CHEBI:15378"/>
        <dbReference type="ChEBI" id="CHEBI:29999"/>
        <dbReference type="ChEBI" id="CHEBI:30616"/>
        <dbReference type="ChEBI" id="CHEBI:83421"/>
        <dbReference type="ChEBI" id="CHEBI:456216"/>
        <dbReference type="EC" id="2.7.11.17"/>
    </reaction>
</comment>
<evidence type="ECO:0000256" key="7">
    <source>
        <dbReference type="ARBA" id="ARBA00022777"/>
    </source>
</evidence>
<feature type="region of interest" description="Disordered" evidence="15">
    <location>
        <begin position="326"/>
        <end position="349"/>
    </location>
</feature>
<dbReference type="Pfam" id="PF00069">
    <property type="entry name" value="Pkinase"/>
    <property type="match status" value="1"/>
</dbReference>
<dbReference type="AlphaFoldDB" id="A0A3Q1I5D6"/>
<comment type="similarity">
    <text evidence="1">Belongs to the protein kinase superfamily. CAMK Ser/Thr protein kinase family. CaMK subfamily.</text>
</comment>
<dbReference type="PANTHER" id="PTHR24347">
    <property type="entry name" value="SERINE/THREONINE-PROTEIN KINASE"/>
    <property type="match status" value="1"/>
</dbReference>
<dbReference type="SMART" id="SM00220">
    <property type="entry name" value="S_TKc"/>
    <property type="match status" value="1"/>
</dbReference>
<comment type="catalytic activity">
    <reaction evidence="10">
        <text>L-threonyl-[protein] + ATP = O-phospho-L-threonyl-[protein] + ADP + H(+)</text>
        <dbReference type="Rhea" id="RHEA:46608"/>
        <dbReference type="Rhea" id="RHEA-COMP:11060"/>
        <dbReference type="Rhea" id="RHEA-COMP:11605"/>
        <dbReference type="ChEBI" id="CHEBI:15378"/>
        <dbReference type="ChEBI" id="CHEBI:30013"/>
        <dbReference type="ChEBI" id="CHEBI:30616"/>
        <dbReference type="ChEBI" id="CHEBI:61977"/>
        <dbReference type="ChEBI" id="CHEBI:456216"/>
        <dbReference type="EC" id="2.7.11.17"/>
    </reaction>
</comment>
<dbReference type="FunFam" id="3.10.450.50:FF:000001">
    <property type="entry name" value="calcium/calmodulin-dependent protein kinase type II subunit gamma isoform X1"/>
    <property type="match status" value="1"/>
</dbReference>
<evidence type="ECO:0000256" key="9">
    <source>
        <dbReference type="ARBA" id="ARBA00022860"/>
    </source>
</evidence>
<dbReference type="FunFam" id="1.10.510.10:FF:000001">
    <property type="entry name" value="Calcium/calmodulin-dependent protein kinase type II subunit delta"/>
    <property type="match status" value="1"/>
</dbReference>
<evidence type="ECO:0000256" key="5">
    <source>
        <dbReference type="ARBA" id="ARBA00022679"/>
    </source>
</evidence>
<evidence type="ECO:0000256" key="15">
    <source>
        <dbReference type="SAM" id="MobiDB-lite"/>
    </source>
</evidence>
<dbReference type="Pfam" id="PF08332">
    <property type="entry name" value="CaMKII_AD"/>
    <property type="match status" value="1"/>
</dbReference>
<evidence type="ECO:0000256" key="13">
    <source>
        <dbReference type="ARBA" id="ARBA00064333"/>
    </source>
</evidence>
<evidence type="ECO:0000313" key="18">
    <source>
        <dbReference type="Proteomes" id="UP000265040"/>
    </source>
</evidence>
<evidence type="ECO:0000256" key="10">
    <source>
        <dbReference type="ARBA" id="ARBA00047307"/>
    </source>
</evidence>
<dbReference type="InterPro" id="IPR011009">
    <property type="entry name" value="Kinase-like_dom_sf"/>
</dbReference>
<dbReference type="SUPFAM" id="SSF54427">
    <property type="entry name" value="NTF2-like"/>
    <property type="match status" value="1"/>
</dbReference>
<accession>A0A3Q1I5D6</accession>
<dbReference type="FunFam" id="3.30.200.20:FF:000002">
    <property type="entry name" value="Calcium/calmodulin-dependent protein kinase type II subunit delta isoform 2"/>
    <property type="match status" value="1"/>
</dbReference>
<dbReference type="GO" id="GO:0005516">
    <property type="term" value="F:calmodulin binding"/>
    <property type="evidence" value="ECO:0007669"/>
    <property type="project" value="UniProtKB-KW"/>
</dbReference>
<dbReference type="CDD" id="cd14086">
    <property type="entry name" value="STKc_CaMKII"/>
    <property type="match status" value="1"/>
</dbReference>
<name>A0A3Q1I5D6_ANATE</name>
<dbReference type="GO" id="GO:0004683">
    <property type="term" value="F:calcium/calmodulin-dependent protein kinase activity"/>
    <property type="evidence" value="ECO:0007669"/>
    <property type="project" value="UniProtKB-EC"/>
</dbReference>
<reference evidence="17" key="2">
    <citation type="submission" date="2025-08" db="UniProtKB">
        <authorList>
            <consortium name="Ensembl"/>
        </authorList>
    </citation>
    <scope>IDENTIFICATION</scope>
</reference>
<dbReference type="SUPFAM" id="SSF56112">
    <property type="entry name" value="Protein kinase-like (PK-like)"/>
    <property type="match status" value="1"/>
</dbReference>
<keyword evidence="3" id="KW-0723">Serine/threonine-protein kinase</keyword>
<dbReference type="Gene3D" id="6.10.140.620">
    <property type="match status" value="1"/>
</dbReference>
<dbReference type="Gene3D" id="1.10.510.10">
    <property type="entry name" value="Transferase(Phosphotransferase) domain 1"/>
    <property type="match status" value="1"/>
</dbReference>
<comment type="function">
    <text evidence="12">CaM-kinase II (CAMK2) is a prominent kinase in the central nervous system.</text>
</comment>
<evidence type="ECO:0000256" key="8">
    <source>
        <dbReference type="ARBA" id="ARBA00022840"/>
    </source>
</evidence>
<comment type="subunit">
    <text evidence="13">CAMK2 is composed of four different chains: alpha, beta, gamma, and delta. The different isoforms assemble into homo- or heteromultimeric holoenzymes composed of 8 to 12 subunits.</text>
</comment>
<dbReference type="InterPro" id="IPR032710">
    <property type="entry name" value="NTF2-like_dom_sf"/>
</dbReference>
<feature type="domain" description="Protein kinase" evidence="16">
    <location>
        <begin position="14"/>
        <end position="272"/>
    </location>
</feature>
<evidence type="ECO:0000256" key="1">
    <source>
        <dbReference type="ARBA" id="ARBA00005354"/>
    </source>
</evidence>
<protein>
    <recommendedName>
        <fullName evidence="2">calcium/calmodulin-dependent protein kinase</fullName>
        <ecNumber evidence="2">2.7.11.17</ecNumber>
    </recommendedName>
</protein>
<evidence type="ECO:0000313" key="17">
    <source>
        <dbReference type="Ensembl" id="ENSATEP00000016657.3"/>
    </source>
</evidence>
<dbReference type="InterPro" id="IPR000719">
    <property type="entry name" value="Prot_kinase_dom"/>
</dbReference>
<keyword evidence="9" id="KW-0112">Calmodulin-binding</keyword>
<evidence type="ECO:0000256" key="14">
    <source>
        <dbReference type="PROSITE-ProRule" id="PRU10141"/>
    </source>
</evidence>
<feature type="binding site" evidence="14">
    <location>
        <position position="43"/>
    </location>
    <ligand>
        <name>ATP</name>
        <dbReference type="ChEBI" id="CHEBI:30616"/>
    </ligand>
</feature>
<keyword evidence="18" id="KW-1185">Reference proteome</keyword>
<organism evidence="17 18">
    <name type="scientific">Anabas testudineus</name>
    <name type="common">Climbing perch</name>
    <name type="synonym">Anthias testudineus</name>
    <dbReference type="NCBI Taxonomy" id="64144"/>
    <lineage>
        <taxon>Eukaryota</taxon>
        <taxon>Metazoa</taxon>
        <taxon>Chordata</taxon>
        <taxon>Craniata</taxon>
        <taxon>Vertebrata</taxon>
        <taxon>Euteleostomi</taxon>
        <taxon>Actinopterygii</taxon>
        <taxon>Neopterygii</taxon>
        <taxon>Teleostei</taxon>
        <taxon>Neoteleostei</taxon>
        <taxon>Acanthomorphata</taxon>
        <taxon>Anabantaria</taxon>
        <taxon>Anabantiformes</taxon>
        <taxon>Anabantoidei</taxon>
        <taxon>Anabantidae</taxon>
        <taxon>Anabas</taxon>
    </lineage>
</organism>
<dbReference type="Gene3D" id="3.10.450.50">
    <property type="match status" value="1"/>
</dbReference>
<keyword evidence="5" id="KW-0808">Transferase</keyword>
<evidence type="ECO:0000256" key="2">
    <source>
        <dbReference type="ARBA" id="ARBA00012434"/>
    </source>
</evidence>
<dbReference type="EC" id="2.7.11.17" evidence="2"/>
<evidence type="ECO:0000256" key="11">
    <source>
        <dbReference type="ARBA" id="ARBA00047430"/>
    </source>
</evidence>
<proteinExistence type="inferred from homology"/>
<reference evidence="17" key="3">
    <citation type="submission" date="2025-09" db="UniProtKB">
        <authorList>
            <consortium name="Ensembl"/>
        </authorList>
    </citation>
    <scope>IDENTIFICATION</scope>
</reference>
<dbReference type="PROSITE" id="PS50011">
    <property type="entry name" value="PROTEIN_KINASE_DOM"/>
    <property type="match status" value="1"/>
</dbReference>
<evidence type="ECO:0000256" key="3">
    <source>
        <dbReference type="ARBA" id="ARBA00022527"/>
    </source>
</evidence>
<evidence type="ECO:0000259" key="16">
    <source>
        <dbReference type="PROSITE" id="PS50011"/>
    </source>
</evidence>
<dbReference type="InterPro" id="IPR017441">
    <property type="entry name" value="Protein_kinase_ATP_BS"/>
</dbReference>
<dbReference type="GO" id="GO:0005524">
    <property type="term" value="F:ATP binding"/>
    <property type="evidence" value="ECO:0007669"/>
    <property type="project" value="UniProtKB-UniRule"/>
</dbReference>
<evidence type="ECO:0000256" key="6">
    <source>
        <dbReference type="ARBA" id="ARBA00022741"/>
    </source>
</evidence>
<reference evidence="17" key="1">
    <citation type="submission" date="2021-04" db="EMBL/GenBank/DDBJ databases">
        <authorList>
            <consortium name="Wellcome Sanger Institute Data Sharing"/>
        </authorList>
    </citation>
    <scope>NUCLEOTIDE SEQUENCE [LARGE SCALE GENOMIC DNA]</scope>
</reference>
<dbReference type="GeneTree" id="ENSGT00940000156481"/>
<feature type="compositionally biased region" description="Low complexity" evidence="15">
    <location>
        <begin position="330"/>
        <end position="349"/>
    </location>
</feature>
<keyword evidence="6 14" id="KW-0547">Nucleotide-binding</keyword>
<dbReference type="Proteomes" id="UP000265040">
    <property type="component" value="Chromosome 15"/>
</dbReference>
<dbReference type="PROSITE" id="PS00107">
    <property type="entry name" value="PROTEIN_KINASE_ATP"/>
    <property type="match status" value="1"/>
</dbReference>